<evidence type="ECO:0000313" key="4">
    <source>
        <dbReference type="Proteomes" id="UP000006039"/>
    </source>
</evidence>
<name>J3PIE6_GAET3</name>
<feature type="region of interest" description="Disordered" evidence="1">
    <location>
        <begin position="35"/>
        <end position="70"/>
    </location>
</feature>
<feature type="compositionally biased region" description="Polar residues" evidence="1">
    <location>
        <begin position="115"/>
        <end position="131"/>
    </location>
</feature>
<dbReference type="VEuPathDB" id="FungiDB:GGTG_13274"/>
<evidence type="ECO:0000256" key="1">
    <source>
        <dbReference type="SAM" id="MobiDB-lite"/>
    </source>
</evidence>
<dbReference type="HOGENOM" id="CLU_1927729_0_0_1"/>
<evidence type="ECO:0000313" key="2">
    <source>
        <dbReference type="EMBL" id="EJT69165.1"/>
    </source>
</evidence>
<reference evidence="3" key="4">
    <citation type="journal article" date="2015" name="G3 (Bethesda)">
        <title>Genome sequences of three phytopathogenic species of the Magnaporthaceae family of fungi.</title>
        <authorList>
            <person name="Okagaki L.H."/>
            <person name="Nunes C.C."/>
            <person name="Sailsbery J."/>
            <person name="Clay B."/>
            <person name="Brown D."/>
            <person name="John T."/>
            <person name="Oh Y."/>
            <person name="Young N."/>
            <person name="Fitzgerald M."/>
            <person name="Haas B.J."/>
            <person name="Zeng Q."/>
            <person name="Young S."/>
            <person name="Adiconis X."/>
            <person name="Fan L."/>
            <person name="Levin J.Z."/>
            <person name="Mitchell T.K."/>
            <person name="Okubara P.A."/>
            <person name="Farman M.L."/>
            <person name="Kohn L.M."/>
            <person name="Birren B."/>
            <person name="Ma L.-J."/>
            <person name="Dean R.A."/>
        </authorList>
    </citation>
    <scope>NUCLEOTIDE SEQUENCE</scope>
    <source>
        <strain evidence="3">R3-111a-1</strain>
    </source>
</reference>
<organism evidence="2">
    <name type="scientific">Gaeumannomyces tritici (strain R3-111a-1)</name>
    <name type="common">Wheat and barley take-all root rot fungus</name>
    <name type="synonym">Gaeumannomyces graminis var. tritici</name>
    <dbReference type="NCBI Taxonomy" id="644352"/>
    <lineage>
        <taxon>Eukaryota</taxon>
        <taxon>Fungi</taxon>
        <taxon>Dikarya</taxon>
        <taxon>Ascomycota</taxon>
        <taxon>Pezizomycotina</taxon>
        <taxon>Sordariomycetes</taxon>
        <taxon>Sordariomycetidae</taxon>
        <taxon>Magnaporthales</taxon>
        <taxon>Magnaporthaceae</taxon>
        <taxon>Gaeumannomyces</taxon>
    </lineage>
</organism>
<reference evidence="2" key="2">
    <citation type="submission" date="2010-07" db="EMBL/GenBank/DDBJ databases">
        <authorList>
            <consortium name="The Broad Institute Genome Sequencing Platform"/>
            <consortium name="Broad Institute Genome Sequencing Center for Infectious Disease"/>
            <person name="Ma L.-J."/>
            <person name="Dead R."/>
            <person name="Young S."/>
            <person name="Zeng Q."/>
            <person name="Koehrsen M."/>
            <person name="Alvarado L."/>
            <person name="Berlin A."/>
            <person name="Chapman S.B."/>
            <person name="Chen Z."/>
            <person name="Freedman E."/>
            <person name="Gellesch M."/>
            <person name="Goldberg J."/>
            <person name="Griggs A."/>
            <person name="Gujja S."/>
            <person name="Heilman E.R."/>
            <person name="Heiman D."/>
            <person name="Hepburn T."/>
            <person name="Howarth C."/>
            <person name="Jen D."/>
            <person name="Larson L."/>
            <person name="Mehta T."/>
            <person name="Neiman D."/>
            <person name="Pearson M."/>
            <person name="Roberts A."/>
            <person name="Saif S."/>
            <person name="Shea T."/>
            <person name="Shenoy N."/>
            <person name="Sisk P."/>
            <person name="Stolte C."/>
            <person name="Sykes S."/>
            <person name="Walk T."/>
            <person name="White J."/>
            <person name="Yandava C."/>
            <person name="Haas B."/>
            <person name="Nusbaum C."/>
            <person name="Birren B."/>
        </authorList>
    </citation>
    <scope>NUCLEOTIDE SEQUENCE</scope>
    <source>
        <strain evidence="2">R3-111a-1</strain>
    </source>
</reference>
<reference evidence="4" key="1">
    <citation type="submission" date="2010-07" db="EMBL/GenBank/DDBJ databases">
        <title>The genome sequence of Gaeumannomyces graminis var. tritici strain R3-111a-1.</title>
        <authorList>
            <consortium name="The Broad Institute Genome Sequencing Platform"/>
            <person name="Ma L.-J."/>
            <person name="Dead R."/>
            <person name="Young S."/>
            <person name="Zeng Q."/>
            <person name="Koehrsen M."/>
            <person name="Alvarado L."/>
            <person name="Berlin A."/>
            <person name="Chapman S.B."/>
            <person name="Chen Z."/>
            <person name="Freedman E."/>
            <person name="Gellesch M."/>
            <person name="Goldberg J."/>
            <person name="Griggs A."/>
            <person name="Gujja S."/>
            <person name="Heilman E.R."/>
            <person name="Heiman D."/>
            <person name="Hepburn T."/>
            <person name="Howarth C."/>
            <person name="Jen D."/>
            <person name="Larson L."/>
            <person name="Mehta T."/>
            <person name="Neiman D."/>
            <person name="Pearson M."/>
            <person name="Roberts A."/>
            <person name="Saif S."/>
            <person name="Shea T."/>
            <person name="Shenoy N."/>
            <person name="Sisk P."/>
            <person name="Stolte C."/>
            <person name="Sykes S."/>
            <person name="Walk T."/>
            <person name="White J."/>
            <person name="Yandava C."/>
            <person name="Haas B."/>
            <person name="Nusbaum C."/>
            <person name="Birren B."/>
        </authorList>
    </citation>
    <scope>NUCLEOTIDE SEQUENCE [LARGE SCALE GENOMIC DNA]</scope>
    <source>
        <strain evidence="4">R3-111a-1</strain>
    </source>
</reference>
<evidence type="ECO:0000313" key="3">
    <source>
        <dbReference type="EnsemblFungi" id="EJT69165"/>
    </source>
</evidence>
<dbReference type="Proteomes" id="UP000006039">
    <property type="component" value="Unassembled WGS sequence"/>
</dbReference>
<dbReference type="GeneID" id="20353732"/>
<dbReference type="EMBL" id="GL385405">
    <property type="protein sequence ID" value="EJT69165.1"/>
    <property type="molecule type" value="Genomic_DNA"/>
</dbReference>
<gene>
    <name evidence="3" type="primary">20353732</name>
    <name evidence="2" type="ORF">GGTG_13274</name>
</gene>
<accession>J3PIE6</accession>
<sequence>MTSAGTLKVHGTDAALTAITALDTSMDDFTQPVIASTAAAAKRPPTRGVRRPQHGHHGAKRGLRTTGKVRPVRVRMAQMAGQDLSLASYSPSLGKGGDFDRRLAVDPQHCDKVTNHASSSRESPTASLAAA</sequence>
<protein>
    <submittedName>
        <fullName evidence="2 3">Uncharacterized protein</fullName>
    </submittedName>
</protein>
<reference evidence="3" key="5">
    <citation type="submission" date="2018-04" db="UniProtKB">
        <authorList>
            <consortium name="EnsemblFungi"/>
        </authorList>
    </citation>
    <scope>IDENTIFICATION</scope>
    <source>
        <strain evidence="3">R3-111a-1</strain>
    </source>
</reference>
<feature type="region of interest" description="Disordered" evidence="1">
    <location>
        <begin position="108"/>
        <end position="131"/>
    </location>
</feature>
<dbReference type="AlphaFoldDB" id="J3PIE6"/>
<dbReference type="EnsemblFungi" id="EJT69165">
    <property type="protein sequence ID" value="EJT69165"/>
    <property type="gene ID" value="GGTG_13274"/>
</dbReference>
<keyword evidence="4" id="KW-1185">Reference proteome</keyword>
<dbReference type="RefSeq" id="XP_009229444.1">
    <property type="nucleotide sequence ID" value="XM_009231180.1"/>
</dbReference>
<reference evidence="2" key="3">
    <citation type="submission" date="2010-09" db="EMBL/GenBank/DDBJ databases">
        <title>Annotation of Gaeumannomyces graminis var. tritici R3-111a-1.</title>
        <authorList>
            <consortium name="The Broad Institute Genome Sequencing Platform"/>
            <person name="Ma L.-J."/>
            <person name="Dead R."/>
            <person name="Young S.K."/>
            <person name="Zeng Q."/>
            <person name="Gargeya S."/>
            <person name="Fitzgerald M."/>
            <person name="Haas B."/>
            <person name="Abouelleil A."/>
            <person name="Alvarado L."/>
            <person name="Arachchi H.M."/>
            <person name="Berlin A."/>
            <person name="Brown A."/>
            <person name="Chapman S.B."/>
            <person name="Chen Z."/>
            <person name="Dunbar C."/>
            <person name="Freedman E."/>
            <person name="Gearin G."/>
            <person name="Gellesch M."/>
            <person name="Goldberg J."/>
            <person name="Griggs A."/>
            <person name="Gujja S."/>
            <person name="Heiman D."/>
            <person name="Howarth C."/>
            <person name="Larson L."/>
            <person name="Lui A."/>
            <person name="MacDonald P.J.P."/>
            <person name="Mehta T."/>
            <person name="Montmayeur A."/>
            <person name="Murphy C."/>
            <person name="Neiman D."/>
            <person name="Pearson M."/>
            <person name="Priest M."/>
            <person name="Roberts A."/>
            <person name="Saif S."/>
            <person name="Shea T."/>
            <person name="Shenoy N."/>
            <person name="Sisk P."/>
            <person name="Stolte C."/>
            <person name="Sykes S."/>
            <person name="Yandava C."/>
            <person name="Wortman J."/>
            <person name="Nusbaum C."/>
            <person name="Birren B."/>
        </authorList>
    </citation>
    <scope>NUCLEOTIDE SEQUENCE</scope>
    <source>
        <strain evidence="2">R3-111a-1</strain>
    </source>
</reference>
<proteinExistence type="predicted"/>
<feature type="compositionally biased region" description="Basic residues" evidence="1">
    <location>
        <begin position="44"/>
        <end position="63"/>
    </location>
</feature>